<organism evidence="1 2">
    <name type="scientific">Paludibacterium denitrificans</name>
    <dbReference type="NCBI Taxonomy" id="2675226"/>
    <lineage>
        <taxon>Bacteria</taxon>
        <taxon>Pseudomonadati</taxon>
        <taxon>Pseudomonadota</taxon>
        <taxon>Betaproteobacteria</taxon>
        <taxon>Neisseriales</taxon>
        <taxon>Chromobacteriaceae</taxon>
        <taxon>Paludibacterium</taxon>
    </lineage>
</organism>
<protein>
    <submittedName>
        <fullName evidence="1">DUF935 family protein</fullName>
    </submittedName>
</protein>
<proteinExistence type="predicted"/>
<gene>
    <name evidence="1" type="ORF">GKE73_16070</name>
</gene>
<dbReference type="EMBL" id="WLYX01000001">
    <property type="protein sequence ID" value="MTD33962.1"/>
    <property type="molecule type" value="Genomic_DNA"/>
</dbReference>
<accession>A0A844GDX1</accession>
<dbReference type="AlphaFoldDB" id="A0A844GDX1"/>
<evidence type="ECO:0000313" key="2">
    <source>
        <dbReference type="Proteomes" id="UP000446658"/>
    </source>
</evidence>
<name>A0A844GDX1_9NEIS</name>
<keyword evidence="2" id="KW-1185">Reference proteome</keyword>
<reference evidence="1 2" key="1">
    <citation type="submission" date="2019-11" db="EMBL/GenBank/DDBJ databases">
        <title>Draft genome sequence of Paludibacterium sp. dN18-1.</title>
        <authorList>
            <person name="Im W.-T."/>
        </authorList>
    </citation>
    <scope>NUCLEOTIDE SEQUENCE [LARGE SCALE GENOMIC DNA]</scope>
    <source>
        <strain evidence="2">dN 18-1</strain>
    </source>
</reference>
<evidence type="ECO:0000313" key="1">
    <source>
        <dbReference type="EMBL" id="MTD33962.1"/>
    </source>
</evidence>
<dbReference type="Proteomes" id="UP000446658">
    <property type="component" value="Unassembled WGS sequence"/>
</dbReference>
<comment type="caution">
    <text evidence="1">The sequence shown here is derived from an EMBL/GenBank/DDBJ whole genome shotgun (WGS) entry which is preliminary data.</text>
</comment>
<sequence>MAQLVDHNGQPINMGLLKTSIATPTTTGVRQIIASASHGLDPELLGHMLRQAVNGDASAYLRLAEDMEEKYLHYGSELSTRKRALVGLELYVGKLAMMPPVSRPPHWWKKRWPRSVKTCSIFWTPSARASACMRSTGKPVRGSGCRVACPICNRTGCKPAAKTLKPYICARIPISTAIRWHPINSSPTRSRPSRAC</sequence>